<feature type="signal peptide" evidence="2">
    <location>
        <begin position="1"/>
        <end position="33"/>
    </location>
</feature>
<evidence type="ECO:0000256" key="2">
    <source>
        <dbReference type="SAM" id="SignalP"/>
    </source>
</evidence>
<accession>A0A833JGN6</accession>
<organism evidence="3 4">
    <name type="scientific">Fluviispira multicolorata</name>
    <dbReference type="NCBI Taxonomy" id="2654512"/>
    <lineage>
        <taxon>Bacteria</taxon>
        <taxon>Pseudomonadati</taxon>
        <taxon>Bdellovibrionota</taxon>
        <taxon>Oligoflexia</taxon>
        <taxon>Silvanigrellales</taxon>
        <taxon>Silvanigrellaceae</taxon>
        <taxon>Fluviispira</taxon>
    </lineage>
</organism>
<feature type="active site" evidence="1">
    <location>
        <position position="520"/>
    </location>
</feature>
<evidence type="ECO:0008006" key="5">
    <source>
        <dbReference type="Google" id="ProtNLM"/>
    </source>
</evidence>
<dbReference type="GO" id="GO:0004222">
    <property type="term" value="F:metalloendopeptidase activity"/>
    <property type="evidence" value="ECO:0007669"/>
    <property type="project" value="InterPro"/>
</dbReference>
<dbReference type="RefSeq" id="WP_152212385.1">
    <property type="nucleotide sequence ID" value="NZ_WFLN01000005.1"/>
</dbReference>
<protein>
    <recommendedName>
        <fullName evidence="5">Microbial collagenase</fullName>
    </recommendedName>
</protein>
<dbReference type="InterPro" id="IPR002169">
    <property type="entry name" value="Peptidase_M9A/M9B"/>
</dbReference>
<gene>
    <name evidence="3" type="ORF">GCL57_05810</name>
</gene>
<comment type="caution">
    <text evidence="3">The sequence shown here is derived from an EMBL/GenBank/DDBJ whole genome shotgun (WGS) entry which is preliminary data.</text>
</comment>
<name>A0A833JGN6_9BACT</name>
<dbReference type="GO" id="GO:0008270">
    <property type="term" value="F:zinc ion binding"/>
    <property type="evidence" value="ECO:0007669"/>
    <property type="project" value="InterPro"/>
</dbReference>
<dbReference type="GO" id="GO:0005576">
    <property type="term" value="C:extracellular region"/>
    <property type="evidence" value="ECO:0007669"/>
    <property type="project" value="InterPro"/>
</dbReference>
<feature type="chain" id="PRO_5032508859" description="Microbial collagenase" evidence="2">
    <location>
        <begin position="34"/>
        <end position="1099"/>
    </location>
</feature>
<dbReference type="Gene3D" id="1.10.390.20">
    <property type="match status" value="1"/>
</dbReference>
<dbReference type="AlphaFoldDB" id="A0A833JGN6"/>
<evidence type="ECO:0000313" key="4">
    <source>
        <dbReference type="Proteomes" id="UP000442694"/>
    </source>
</evidence>
<sequence>MIKRKLNNLNKNLLVKTSFVLLSNLTLTTLAFANQNDIASNRDFDKSIEICEKSISEYATTQQLINNIGNLNLKCFNKLATFEKDKIAHFIDQKSMLEIAKLASKIVTDRYNQIKDRLKDENFGIDILTESQRDELLKYSSILNNAYYIHSITKNSTTNKKDDENLKKIIADIAMKFSILTYNQNITGNEKDHSDVMAKKKKFRILAKEVFALIGSSKGFEENLDLIKYITKNSDYITNKDTLSVYSILPIQMALASSHDAGGIYFKNKANQEKFIKILENIRNIIKSNAQILNIRDSAVNKGKDLNESFYEDPKNKKNINESFYENYILELGKFLRYKEYQPVIVDTLKFVINNTTGGDFNDLKLKPSTFWLEATSALEYYKLLNFENCAEFTDKNGNDACKVISKLSKSLFKNRYIYDEGAIIIYTALSKNEADKIYFSMKQVESQFKQGMQLFNPIVNDKNNRLYVYIYPTRQDYMDYKPYASDLDKQEDGGVYIDSKGAFYTFAGNEYLEDYVKHEYVHYLNSRYLYKNFAQSKNTVKAWQYMDWFVEGSADFFAGAKKDGIGITSLRYNAFTQERSKQTIIKPVFEILDSKYESEYSDRFLFTHFLYNKEKDTFDSLVQSIKTNNVNSFMKIINSLLTNNKLNNDFIYYVNNLHFNESDKAKINSNIDSFFAGKKEFEDSFKELNANTSCSVVASSDIFSDFDKPNEQARVSCKVNVAKDDQRLFNLIKTDLHSQTNCSYLELQNAYICEGSVSSARRTEIAPDLIQKIDKVTSEQYDRIFPVINDNYNFFTGDIYSSTLAKGNREEGWYYTYYVNNNETDLKVDEDGEYSFKKINGYDKITKNVTINGNNVELTFLRFEEFDRRMFAKNILVQNLSAGNGEKYAFASHSLYRNEASIEDIDDGFRVFDSKFRYDEVNDFDFKEDTNSIPEGATVEVSNRYILRYVNYNPKEGDSVKFNVSKHGKNLGKITLNVVDKIKSKHKDEISKNPIEIAQVLNIEVDATDRNKINYKDIFIYNYLDEGMIEPGILYNYTFKDAPTCHTNSNLREDGHLRFVENKECDILKEELVVAISRVTNNGPFHEKNIKIIYTIQK</sequence>
<proteinExistence type="predicted"/>
<keyword evidence="4" id="KW-1185">Reference proteome</keyword>
<dbReference type="Proteomes" id="UP000442694">
    <property type="component" value="Unassembled WGS sequence"/>
</dbReference>
<evidence type="ECO:0000256" key="1">
    <source>
        <dbReference type="PIRSR" id="PIRSR602169-1"/>
    </source>
</evidence>
<dbReference type="EMBL" id="WFLN01000005">
    <property type="protein sequence ID" value="KAB8032161.1"/>
    <property type="molecule type" value="Genomic_DNA"/>
</dbReference>
<dbReference type="GO" id="GO:0006508">
    <property type="term" value="P:proteolysis"/>
    <property type="evidence" value="ECO:0007669"/>
    <property type="project" value="InterPro"/>
</dbReference>
<keyword evidence="2" id="KW-0732">Signal</keyword>
<reference evidence="3 4" key="1">
    <citation type="submission" date="2019-10" db="EMBL/GenBank/DDBJ databases">
        <title>New genus of Silvanigrellaceae.</title>
        <authorList>
            <person name="Pitt A."/>
            <person name="Hahn M.W."/>
        </authorList>
    </citation>
    <scope>NUCLEOTIDE SEQUENCE [LARGE SCALE GENOMIC DNA]</scope>
    <source>
        <strain evidence="3 4">33A1-SZDP</strain>
    </source>
</reference>
<dbReference type="Pfam" id="PF01752">
    <property type="entry name" value="Peptidase_M9"/>
    <property type="match status" value="1"/>
</dbReference>
<dbReference type="Gene3D" id="3.40.30.160">
    <property type="entry name" value="Collagenase ColT, N-terminal domain"/>
    <property type="match status" value="1"/>
</dbReference>
<evidence type="ECO:0000313" key="3">
    <source>
        <dbReference type="EMBL" id="KAB8032161.1"/>
    </source>
</evidence>